<keyword evidence="2" id="KW-1185">Reference proteome</keyword>
<evidence type="ECO:0000313" key="1">
    <source>
        <dbReference type="EMBL" id="PBK85471.1"/>
    </source>
</evidence>
<proteinExistence type="predicted"/>
<gene>
    <name evidence="1" type="ORF">ARMGADRAFT_556072</name>
</gene>
<reference evidence="2" key="1">
    <citation type="journal article" date="2017" name="Nat. Ecol. Evol.">
        <title>Genome expansion and lineage-specific genetic innovations in the forest pathogenic fungi Armillaria.</title>
        <authorList>
            <person name="Sipos G."/>
            <person name="Prasanna A.N."/>
            <person name="Walter M.C."/>
            <person name="O'Connor E."/>
            <person name="Balint B."/>
            <person name="Krizsan K."/>
            <person name="Kiss B."/>
            <person name="Hess J."/>
            <person name="Varga T."/>
            <person name="Slot J."/>
            <person name="Riley R."/>
            <person name="Boka B."/>
            <person name="Rigling D."/>
            <person name="Barry K."/>
            <person name="Lee J."/>
            <person name="Mihaltcheva S."/>
            <person name="LaButti K."/>
            <person name="Lipzen A."/>
            <person name="Waldron R."/>
            <person name="Moloney N.M."/>
            <person name="Sperisen C."/>
            <person name="Kredics L."/>
            <person name="Vagvoelgyi C."/>
            <person name="Patrignani A."/>
            <person name="Fitzpatrick D."/>
            <person name="Nagy I."/>
            <person name="Doyle S."/>
            <person name="Anderson J.B."/>
            <person name="Grigoriev I.V."/>
            <person name="Gueldener U."/>
            <person name="Muensterkoetter M."/>
            <person name="Nagy L.G."/>
        </authorList>
    </citation>
    <scope>NUCLEOTIDE SEQUENCE [LARGE SCALE GENOMIC DNA]</scope>
    <source>
        <strain evidence="2">Ar21-2</strain>
    </source>
</reference>
<sequence>MVNLQNALYFGLYDVTEDQLLNALSRFDKHQNDAKMSRHIPLLLAIMDYVLSTRSFPAVHWNDPDPPNECFCERCLGMLFFAVHDLRICIKDNASLSSRESDAIRSTIEELVMSQSFASKYKPWSHVLWVVRSDVVRILVRMTITQVYNPQSSAHNLSWPILPSQWTEFRDVICRLSFHQSSLDDLPQDMYARARCVVEMGGLLADDINRGDATALDTFMDLDILGLIGRTMYMFPWLRIIQAYISAVSRKLESNNAVTESSDAHADFNPYHINAHLNCIHHPENLPTVCVILGGRLAGSPDQSGDGSTQITLLKLAGLRSLDPAWPSCIKHLDKLSQYELFLREQRLLTIKDDIKEAQWKTYKDHEVQLIMVRLEESVATLRNYFIQRSTTT</sequence>
<name>A0A2H3CQZ4_ARMGA</name>
<dbReference type="AlphaFoldDB" id="A0A2H3CQZ4"/>
<protein>
    <submittedName>
        <fullName evidence="1">Uncharacterized protein</fullName>
    </submittedName>
</protein>
<accession>A0A2H3CQZ4</accession>
<dbReference type="Proteomes" id="UP000217790">
    <property type="component" value="Unassembled WGS sequence"/>
</dbReference>
<dbReference type="OrthoDB" id="2953271at2759"/>
<dbReference type="EMBL" id="KZ293690">
    <property type="protein sequence ID" value="PBK85471.1"/>
    <property type="molecule type" value="Genomic_DNA"/>
</dbReference>
<evidence type="ECO:0000313" key="2">
    <source>
        <dbReference type="Proteomes" id="UP000217790"/>
    </source>
</evidence>
<dbReference type="InParanoid" id="A0A2H3CQZ4"/>
<organism evidence="1 2">
    <name type="scientific">Armillaria gallica</name>
    <name type="common">Bulbous honey fungus</name>
    <name type="synonym">Armillaria bulbosa</name>
    <dbReference type="NCBI Taxonomy" id="47427"/>
    <lineage>
        <taxon>Eukaryota</taxon>
        <taxon>Fungi</taxon>
        <taxon>Dikarya</taxon>
        <taxon>Basidiomycota</taxon>
        <taxon>Agaricomycotina</taxon>
        <taxon>Agaricomycetes</taxon>
        <taxon>Agaricomycetidae</taxon>
        <taxon>Agaricales</taxon>
        <taxon>Marasmiineae</taxon>
        <taxon>Physalacriaceae</taxon>
        <taxon>Armillaria</taxon>
    </lineage>
</organism>